<feature type="domain" description="LTD" evidence="1">
    <location>
        <begin position="19"/>
        <end position="148"/>
    </location>
</feature>
<dbReference type="Gene3D" id="2.60.40.1260">
    <property type="entry name" value="Lamin Tail domain"/>
    <property type="match status" value="1"/>
</dbReference>
<reference evidence="2 3" key="1">
    <citation type="journal article" date="2014" name="Genome Biol. Evol.">
        <title>The secreted proteins of Achlya hypogyna and Thraustotheca clavata identify the ancestral oomycete secretome and reveal gene acquisitions by horizontal gene transfer.</title>
        <authorList>
            <person name="Misner I."/>
            <person name="Blouin N."/>
            <person name="Leonard G."/>
            <person name="Richards T.A."/>
            <person name="Lane C.E."/>
        </authorList>
    </citation>
    <scope>NUCLEOTIDE SEQUENCE [LARGE SCALE GENOMIC DNA]</scope>
    <source>
        <strain evidence="2 3">ATCC 34112</strain>
    </source>
</reference>
<evidence type="ECO:0000313" key="2">
    <source>
        <dbReference type="EMBL" id="OQS05666.1"/>
    </source>
</evidence>
<dbReference type="PROSITE" id="PS51841">
    <property type="entry name" value="LTD"/>
    <property type="match status" value="1"/>
</dbReference>
<dbReference type="Pfam" id="PF00932">
    <property type="entry name" value="LTD"/>
    <property type="match status" value="1"/>
</dbReference>
<evidence type="ECO:0000313" key="3">
    <source>
        <dbReference type="Proteomes" id="UP000243217"/>
    </source>
</evidence>
<organism evidence="2 3">
    <name type="scientific">Thraustotheca clavata</name>
    <dbReference type="NCBI Taxonomy" id="74557"/>
    <lineage>
        <taxon>Eukaryota</taxon>
        <taxon>Sar</taxon>
        <taxon>Stramenopiles</taxon>
        <taxon>Oomycota</taxon>
        <taxon>Saprolegniomycetes</taxon>
        <taxon>Saprolegniales</taxon>
        <taxon>Achlyaceae</taxon>
        <taxon>Thraustotheca</taxon>
    </lineage>
</organism>
<dbReference type="Proteomes" id="UP000243217">
    <property type="component" value="Unassembled WGS sequence"/>
</dbReference>
<dbReference type="AlphaFoldDB" id="A0A1W0A5W5"/>
<keyword evidence="3" id="KW-1185">Reference proteome</keyword>
<dbReference type="OrthoDB" id="102442at2759"/>
<accession>A0A1W0A5W5</accession>
<proteinExistence type="predicted"/>
<gene>
    <name evidence="2" type="ORF">THRCLA_02249</name>
</gene>
<name>A0A1W0A5W5_9STRA</name>
<dbReference type="SUPFAM" id="SSF74853">
    <property type="entry name" value="Lamin A/C globular tail domain"/>
    <property type="match status" value="1"/>
</dbReference>
<dbReference type="EMBL" id="JNBS01000433">
    <property type="protein sequence ID" value="OQS05666.1"/>
    <property type="molecule type" value="Genomic_DNA"/>
</dbReference>
<dbReference type="InterPro" id="IPR001322">
    <property type="entry name" value="Lamin_tail_dom"/>
</dbReference>
<evidence type="ECO:0000259" key="1">
    <source>
        <dbReference type="PROSITE" id="PS51841"/>
    </source>
</evidence>
<dbReference type="InterPro" id="IPR036415">
    <property type="entry name" value="Lamin_tail_dom_sf"/>
</dbReference>
<sequence length="409" mass="46545">MANAKLRRVVLPALDRRVIRASMQIYSPTAMQDVYISRADMDEQWIVISNPSTTDIDLTGYCITDEDASNVFRFPKDYLLFAGEEMTIWCTPDSPKFDSKRIRAPYLLWTNDDGSLSNRTFFTPQKKLHEVLLLDPYFTEIASLQLTAAGHKTFRVNGNNPLTESAQYSNPTEFEQKHRIYIFSRYWNVISHPSYVAHISAVAFTPLIEASRVLLLFSFVSQVYTQPIRTQPSYLLYGFLADVLARICSLFFKNAILAAMVSQISVILDQFHLACLYLSLAQAYPEASNIFHKLMTTELALNMISLAGVGAHFYSKRSRWHPIYKQIEAQMHFHPNVTTLCYLGKEVLIYLLLVQATLRTTPSAMTGIMLLCIPLFCVSTAVSVARGVPVLLHFIDLSLVNIRDNHYVR</sequence>
<protein>
    <recommendedName>
        <fullName evidence="1">LTD domain-containing protein</fullName>
    </recommendedName>
</protein>
<comment type="caution">
    <text evidence="2">The sequence shown here is derived from an EMBL/GenBank/DDBJ whole genome shotgun (WGS) entry which is preliminary data.</text>
</comment>